<dbReference type="Pfam" id="PF00067">
    <property type="entry name" value="p450"/>
    <property type="match status" value="2"/>
</dbReference>
<proteinExistence type="inferred from homology"/>
<keyword evidence="3" id="KW-0349">Heme</keyword>
<keyword evidence="5" id="KW-0560">Oxidoreductase</keyword>
<keyword evidence="8" id="KW-0472">Membrane</keyword>
<keyword evidence="6" id="KW-0408">Iron</keyword>
<evidence type="ECO:0000256" key="8">
    <source>
        <dbReference type="SAM" id="Phobius"/>
    </source>
</evidence>
<evidence type="ECO:0000256" key="7">
    <source>
        <dbReference type="ARBA" id="ARBA00023033"/>
    </source>
</evidence>
<dbReference type="InterPro" id="IPR001128">
    <property type="entry name" value="Cyt_P450"/>
</dbReference>
<dbReference type="Proteomes" id="UP000237347">
    <property type="component" value="Unassembled WGS sequence"/>
</dbReference>
<evidence type="ECO:0000313" key="9">
    <source>
        <dbReference type="EMBL" id="KAK7852495.1"/>
    </source>
</evidence>
<comment type="cofactor">
    <cofactor evidence="1">
        <name>heme</name>
        <dbReference type="ChEBI" id="CHEBI:30413"/>
    </cofactor>
</comment>
<evidence type="ECO:0000256" key="1">
    <source>
        <dbReference type="ARBA" id="ARBA00001971"/>
    </source>
</evidence>
<dbReference type="InterPro" id="IPR036396">
    <property type="entry name" value="Cyt_P450_sf"/>
</dbReference>
<keyword evidence="8" id="KW-1133">Transmembrane helix</keyword>
<keyword evidence="10" id="KW-1185">Reference proteome</keyword>
<comment type="caution">
    <text evidence="9">The sequence shown here is derived from an EMBL/GenBank/DDBJ whole genome shotgun (WGS) entry which is preliminary data.</text>
</comment>
<keyword evidence="8" id="KW-0812">Transmembrane</keyword>
<dbReference type="EMBL" id="PKMF04000075">
    <property type="protein sequence ID" value="KAK7852495.1"/>
    <property type="molecule type" value="Genomic_DNA"/>
</dbReference>
<keyword evidence="7" id="KW-0503">Monooxygenase</keyword>
<feature type="transmembrane region" description="Helical" evidence="8">
    <location>
        <begin position="49"/>
        <end position="69"/>
    </location>
</feature>
<dbReference type="GO" id="GO:0020037">
    <property type="term" value="F:heme binding"/>
    <property type="evidence" value="ECO:0007669"/>
    <property type="project" value="InterPro"/>
</dbReference>
<sequence>MKFSLFRSPHRIIAPDRFSGDHHAHWHDRSDNAKTLCRPTKLQTTPMAIFLYSEILVAIFLCFLFLCHLRWNKSRTITNWPVVGMLPGLLQNASNVHEYITWILKQNGGTFKFKGPWFTNMSFMVTSDPRNIHHMLSKNFSNYTKGKNFQEIFDVLGDGIFNSDSDSWTYQRKLLQKFEWFFQQVVKGIVDKSLIPVLDHVSSFGIEVDLQDNFHRFTFDSVCLVALGFDPKCLSIEFPQVSHAKAFDQLEESVFYRHIVPESYWKQQRWLQIGTRRDSVSAGLTWLFWIVATHPYVEAKILGEIKEHLLDKGKLKDFNIDELSKLVYLHVAICESLRLYPPVPFEHKCSVQSDILPSGHSIRPNTTMIYSLYSMVRMESIWGQDCLDFKPERWISERGGIVHLQFFMYAFSIYRSYMIWVGCNFDK</sequence>
<evidence type="ECO:0000256" key="5">
    <source>
        <dbReference type="ARBA" id="ARBA00023002"/>
    </source>
</evidence>
<dbReference type="AlphaFoldDB" id="A0AAW0LMF8"/>
<evidence type="ECO:0000313" key="10">
    <source>
        <dbReference type="Proteomes" id="UP000237347"/>
    </source>
</evidence>
<dbReference type="GO" id="GO:0016705">
    <property type="term" value="F:oxidoreductase activity, acting on paired donors, with incorporation or reduction of molecular oxygen"/>
    <property type="evidence" value="ECO:0007669"/>
    <property type="project" value="InterPro"/>
</dbReference>
<evidence type="ECO:0000256" key="2">
    <source>
        <dbReference type="ARBA" id="ARBA00010617"/>
    </source>
</evidence>
<dbReference type="SUPFAM" id="SSF48264">
    <property type="entry name" value="Cytochrome P450"/>
    <property type="match status" value="1"/>
</dbReference>
<evidence type="ECO:0000256" key="3">
    <source>
        <dbReference type="ARBA" id="ARBA00022617"/>
    </source>
</evidence>
<protein>
    <submittedName>
        <fullName evidence="9">Cytochrome p450 94c1</fullName>
    </submittedName>
</protein>
<evidence type="ECO:0000256" key="4">
    <source>
        <dbReference type="ARBA" id="ARBA00022723"/>
    </source>
</evidence>
<reference evidence="9 10" key="1">
    <citation type="journal article" date="2018" name="Sci. Data">
        <title>The draft genome sequence of cork oak.</title>
        <authorList>
            <person name="Ramos A.M."/>
            <person name="Usie A."/>
            <person name="Barbosa P."/>
            <person name="Barros P.M."/>
            <person name="Capote T."/>
            <person name="Chaves I."/>
            <person name="Simoes F."/>
            <person name="Abreu I."/>
            <person name="Carrasquinho I."/>
            <person name="Faro C."/>
            <person name="Guimaraes J.B."/>
            <person name="Mendonca D."/>
            <person name="Nobrega F."/>
            <person name="Rodrigues L."/>
            <person name="Saibo N.J.M."/>
            <person name="Varela M.C."/>
            <person name="Egas C."/>
            <person name="Matos J."/>
            <person name="Miguel C.M."/>
            <person name="Oliveira M.M."/>
            <person name="Ricardo C.P."/>
            <person name="Goncalves S."/>
        </authorList>
    </citation>
    <scope>NUCLEOTIDE SEQUENCE [LARGE SCALE GENOMIC DNA]</scope>
    <source>
        <strain evidence="10">cv. HL8</strain>
    </source>
</reference>
<dbReference type="PANTHER" id="PTHR24296">
    <property type="entry name" value="CYTOCHROME P450"/>
    <property type="match status" value="1"/>
</dbReference>
<name>A0AAW0LMF8_QUESU</name>
<dbReference type="GO" id="GO:0004497">
    <property type="term" value="F:monooxygenase activity"/>
    <property type="evidence" value="ECO:0007669"/>
    <property type="project" value="UniProtKB-KW"/>
</dbReference>
<keyword evidence="4" id="KW-0479">Metal-binding</keyword>
<comment type="similarity">
    <text evidence="2">Belongs to the cytochrome P450 family.</text>
</comment>
<dbReference type="GO" id="GO:0005506">
    <property type="term" value="F:iron ion binding"/>
    <property type="evidence" value="ECO:0007669"/>
    <property type="project" value="InterPro"/>
</dbReference>
<organism evidence="9 10">
    <name type="scientific">Quercus suber</name>
    <name type="common">Cork oak</name>
    <dbReference type="NCBI Taxonomy" id="58331"/>
    <lineage>
        <taxon>Eukaryota</taxon>
        <taxon>Viridiplantae</taxon>
        <taxon>Streptophyta</taxon>
        <taxon>Embryophyta</taxon>
        <taxon>Tracheophyta</taxon>
        <taxon>Spermatophyta</taxon>
        <taxon>Magnoliopsida</taxon>
        <taxon>eudicotyledons</taxon>
        <taxon>Gunneridae</taxon>
        <taxon>Pentapetalae</taxon>
        <taxon>rosids</taxon>
        <taxon>fabids</taxon>
        <taxon>Fagales</taxon>
        <taxon>Fagaceae</taxon>
        <taxon>Quercus</taxon>
    </lineage>
</organism>
<dbReference type="Gene3D" id="1.10.630.10">
    <property type="entry name" value="Cytochrome P450"/>
    <property type="match status" value="2"/>
</dbReference>
<accession>A0AAW0LMF8</accession>
<gene>
    <name evidence="9" type="primary">CYP94C1_2</name>
    <name evidence="9" type="ORF">CFP56_038847</name>
</gene>
<evidence type="ECO:0000256" key="6">
    <source>
        <dbReference type="ARBA" id="ARBA00023004"/>
    </source>
</evidence>